<accession>A0A4Q0I205</accession>
<organism evidence="2 3">
    <name type="scientific">Acetivibrio mesophilus</name>
    <dbReference type="NCBI Taxonomy" id="2487273"/>
    <lineage>
        <taxon>Bacteria</taxon>
        <taxon>Bacillati</taxon>
        <taxon>Bacillota</taxon>
        <taxon>Clostridia</taxon>
        <taxon>Eubacteriales</taxon>
        <taxon>Oscillospiraceae</taxon>
        <taxon>Acetivibrio</taxon>
    </lineage>
</organism>
<sequence length="339" mass="40105">MPKDLTSSHIDRQNILNNELALIEIKKKSNFKGILWDEELMFTREMASELFEVDIRTIGRYIERYNDELTQNGYQVLRGKKLKDFLHAMQMSFGKDINVPTKITVLGVFNFRSLLNLAMLLSESEKAKILRRMMLDIVIDLINKKTGGSTKYINQRDKDFISAYLQEENYRRQFTDALKNYVEDNRYKYAHFTDLIYVSIFKEKAKEYKKILDLKASDKVRDTFYSEILDIIAAYECGLADAIKEEYVKQGRKLSCREVESILEKFENMALWKPLIHRGRIKMASRDMALRDAFHYQLSEYIQPLDKDEYEKFLGAAGEELERLMQENKDVLKRLKERE</sequence>
<dbReference type="Proteomes" id="UP000289166">
    <property type="component" value="Unassembled WGS sequence"/>
</dbReference>
<dbReference type="OrthoDB" id="696873at2"/>
<dbReference type="EMBL" id="RLII01000041">
    <property type="protein sequence ID" value="RXE57705.1"/>
    <property type="molecule type" value="Genomic_DNA"/>
</dbReference>
<evidence type="ECO:0000313" key="3">
    <source>
        <dbReference type="Proteomes" id="UP000289166"/>
    </source>
</evidence>
<dbReference type="RefSeq" id="WP_128706504.1">
    <property type="nucleotide sequence ID" value="NZ_RLII01000041.1"/>
</dbReference>
<proteinExistence type="predicted"/>
<comment type="caution">
    <text evidence="2">The sequence shown here is derived from an EMBL/GenBank/DDBJ whole genome shotgun (WGS) entry which is preliminary data.</text>
</comment>
<keyword evidence="1" id="KW-0175">Coiled coil</keyword>
<evidence type="ECO:0000313" key="2">
    <source>
        <dbReference type="EMBL" id="RXE57705.1"/>
    </source>
</evidence>
<dbReference type="GO" id="GO:0003677">
    <property type="term" value="F:DNA binding"/>
    <property type="evidence" value="ECO:0007669"/>
    <property type="project" value="UniProtKB-KW"/>
</dbReference>
<feature type="coiled-coil region" evidence="1">
    <location>
        <begin position="307"/>
        <end position="338"/>
    </location>
</feature>
<reference evidence="3" key="1">
    <citation type="submission" date="2018-11" db="EMBL/GenBank/DDBJ databases">
        <title>Genome sequencing of a novel mesophilic and cellulolytic organism within the genus Hungateiclostridium.</title>
        <authorList>
            <person name="Rettenmaier R."/>
            <person name="Liebl W."/>
            <person name="Zverlov V."/>
        </authorList>
    </citation>
    <scope>NUCLEOTIDE SEQUENCE [LARGE SCALE GENOMIC DNA]</scope>
    <source>
        <strain evidence="3">N2K1</strain>
    </source>
</reference>
<keyword evidence="2" id="KW-0238">DNA-binding</keyword>
<gene>
    <name evidence="2" type="ORF">EFD62_16240</name>
</gene>
<keyword evidence="3" id="KW-1185">Reference proteome</keyword>
<name>A0A4Q0I205_9FIRM</name>
<evidence type="ECO:0000256" key="1">
    <source>
        <dbReference type="SAM" id="Coils"/>
    </source>
</evidence>
<dbReference type="AlphaFoldDB" id="A0A4Q0I205"/>
<protein>
    <submittedName>
        <fullName evidence="2">DNA-binding protein</fullName>
    </submittedName>
</protein>